<evidence type="ECO:0000313" key="2">
    <source>
        <dbReference type="Proteomes" id="UP001595937"/>
    </source>
</evidence>
<gene>
    <name evidence="1" type="ORF">ACFPK8_07760</name>
</gene>
<accession>A0ABW0FFN1</accession>
<name>A0ABW0FFN1_9MICO</name>
<dbReference type="EMBL" id="JBHSLN010000020">
    <property type="protein sequence ID" value="MFC5297405.1"/>
    <property type="molecule type" value="Genomic_DNA"/>
</dbReference>
<evidence type="ECO:0000313" key="1">
    <source>
        <dbReference type="EMBL" id="MFC5297405.1"/>
    </source>
</evidence>
<keyword evidence="2" id="KW-1185">Reference proteome</keyword>
<sequence>MTPQSTTAPHAMTAPPVSSLRRRDLAGLVAASGAILLAAGCGRDPAPVPTSGDVPRDPLAHLDEVRWDGRTADDVLALPIAGAASELETWGELGDDDAVLDPARQSLISFLEAAYLSPGAVRGLDDAATLEHVRSASPEYWRDLLQSAWDGGDRQVYCFAPAEGFASVGRPALSMDWFRADHDGAPALLLGGTIAWTVLDTATRAVGVVAYRVGIVATLRTGTETEAESETDTGTSAVAGSISTAALRATIHGLDACAVGESGGLVVPALADTVEQRAAQRATMATVIAAPRIAREDLLDPGSAALTGDDATNAACA</sequence>
<protein>
    <submittedName>
        <fullName evidence="1">Uncharacterized protein</fullName>
    </submittedName>
</protein>
<dbReference type="GeneID" id="303297430"/>
<reference evidence="2" key="1">
    <citation type="journal article" date="2019" name="Int. J. Syst. Evol. Microbiol.">
        <title>The Global Catalogue of Microorganisms (GCM) 10K type strain sequencing project: providing services to taxonomists for standard genome sequencing and annotation.</title>
        <authorList>
            <consortium name="The Broad Institute Genomics Platform"/>
            <consortium name="The Broad Institute Genome Sequencing Center for Infectious Disease"/>
            <person name="Wu L."/>
            <person name="Ma J."/>
        </authorList>
    </citation>
    <scope>NUCLEOTIDE SEQUENCE [LARGE SCALE GENOMIC DNA]</scope>
    <source>
        <strain evidence="2">CGMCC 1.16455</strain>
    </source>
</reference>
<organism evidence="1 2">
    <name type="scientific">Brachybacterium tyrofermentans</name>
    <dbReference type="NCBI Taxonomy" id="47848"/>
    <lineage>
        <taxon>Bacteria</taxon>
        <taxon>Bacillati</taxon>
        <taxon>Actinomycetota</taxon>
        <taxon>Actinomycetes</taxon>
        <taxon>Micrococcales</taxon>
        <taxon>Dermabacteraceae</taxon>
        <taxon>Brachybacterium</taxon>
    </lineage>
</organism>
<proteinExistence type="predicted"/>
<comment type="caution">
    <text evidence="1">The sequence shown here is derived from an EMBL/GenBank/DDBJ whole genome shotgun (WGS) entry which is preliminary data.</text>
</comment>
<dbReference type="Proteomes" id="UP001595937">
    <property type="component" value="Unassembled WGS sequence"/>
</dbReference>
<dbReference type="RefSeq" id="WP_343924107.1">
    <property type="nucleotide sequence ID" value="NZ_BAAAIR010000038.1"/>
</dbReference>